<evidence type="ECO:0000259" key="1">
    <source>
        <dbReference type="Pfam" id="PF13577"/>
    </source>
</evidence>
<protein>
    <recommendedName>
        <fullName evidence="1">SnoaL-like domain-containing protein</fullName>
    </recommendedName>
</protein>
<dbReference type="InterPro" id="IPR032710">
    <property type="entry name" value="NTF2-like_dom_sf"/>
</dbReference>
<dbReference type="Gene3D" id="3.10.450.50">
    <property type="match status" value="1"/>
</dbReference>
<dbReference type="AlphaFoldDB" id="A0A1G6SA20"/>
<name>A0A1G6SA20_9NOCA</name>
<dbReference type="CDD" id="cd00531">
    <property type="entry name" value="NTF2_like"/>
    <property type="match status" value="1"/>
</dbReference>
<proteinExistence type="predicted"/>
<reference evidence="2 3" key="1">
    <citation type="submission" date="2016-10" db="EMBL/GenBank/DDBJ databases">
        <authorList>
            <person name="de Groot N.N."/>
        </authorList>
    </citation>
    <scope>NUCLEOTIDE SEQUENCE [LARGE SCALE GENOMIC DNA]</scope>
    <source>
        <strain evidence="2 3">JCM 11308</strain>
    </source>
</reference>
<dbReference type="STRING" id="168276.SAMN05444580_10360"/>
<accession>A0A1G6SA20</accession>
<dbReference type="Pfam" id="PF13577">
    <property type="entry name" value="SnoaL_4"/>
    <property type="match status" value="1"/>
</dbReference>
<evidence type="ECO:0000313" key="3">
    <source>
        <dbReference type="Proteomes" id="UP000199417"/>
    </source>
</evidence>
<gene>
    <name evidence="2" type="ORF">SAMN05444580_10360</name>
</gene>
<dbReference type="SUPFAM" id="SSF54427">
    <property type="entry name" value="NTF2-like"/>
    <property type="match status" value="1"/>
</dbReference>
<evidence type="ECO:0000313" key="2">
    <source>
        <dbReference type="EMBL" id="SDD13521.1"/>
    </source>
</evidence>
<dbReference type="EMBL" id="FNAB01000003">
    <property type="protein sequence ID" value="SDD13521.1"/>
    <property type="molecule type" value="Genomic_DNA"/>
</dbReference>
<dbReference type="InterPro" id="IPR037401">
    <property type="entry name" value="SnoaL-like"/>
</dbReference>
<keyword evidence="3" id="KW-1185">Reference proteome</keyword>
<feature type="domain" description="SnoaL-like" evidence="1">
    <location>
        <begin position="9"/>
        <end position="140"/>
    </location>
</feature>
<dbReference type="Proteomes" id="UP000199417">
    <property type="component" value="Unassembled WGS sequence"/>
</dbReference>
<sequence length="156" mass="16490">MTAASTLTALADRLALADLVGRYAAAVDARDAAALTALFTPDAVLVQPPALVRRGQSAEVSGAEAVVATVLGATAHLHSTHHAVGQQVLDVGDATATGQTYCLAHHVYAGKDGFRDNSLALRYQDEYRRVDGRWLLARRRLVVDFAEDRAVTVPGA</sequence>
<organism evidence="2 3">
    <name type="scientific">Rhodococcus tukisamuensis</name>
    <dbReference type="NCBI Taxonomy" id="168276"/>
    <lineage>
        <taxon>Bacteria</taxon>
        <taxon>Bacillati</taxon>
        <taxon>Actinomycetota</taxon>
        <taxon>Actinomycetes</taxon>
        <taxon>Mycobacteriales</taxon>
        <taxon>Nocardiaceae</taxon>
        <taxon>Rhodococcus</taxon>
    </lineage>
</organism>
<dbReference type="RefSeq" id="WP_072843449.1">
    <property type="nucleotide sequence ID" value="NZ_FNAB01000003.1"/>
</dbReference>